<evidence type="ECO:0000256" key="1">
    <source>
        <dbReference type="SAM" id="MobiDB-lite"/>
    </source>
</evidence>
<protein>
    <recommendedName>
        <fullName evidence="4">Serine-threonine/tyrosine-protein kinase catalytic domain-containing protein</fullName>
    </recommendedName>
</protein>
<evidence type="ECO:0008006" key="4">
    <source>
        <dbReference type="Google" id="ProtNLM"/>
    </source>
</evidence>
<organism evidence="2 3">
    <name type="scientific">Rhizophagus irregularis</name>
    <dbReference type="NCBI Taxonomy" id="588596"/>
    <lineage>
        <taxon>Eukaryota</taxon>
        <taxon>Fungi</taxon>
        <taxon>Fungi incertae sedis</taxon>
        <taxon>Mucoromycota</taxon>
        <taxon>Glomeromycotina</taxon>
        <taxon>Glomeromycetes</taxon>
        <taxon>Glomerales</taxon>
        <taxon>Glomeraceae</taxon>
        <taxon>Rhizophagus</taxon>
    </lineage>
</organism>
<feature type="region of interest" description="Disordered" evidence="1">
    <location>
        <begin position="83"/>
        <end position="150"/>
    </location>
</feature>
<dbReference type="OrthoDB" id="6718656at2759"/>
<dbReference type="Proteomes" id="UP000684084">
    <property type="component" value="Unassembled WGS sequence"/>
</dbReference>
<comment type="caution">
    <text evidence="2">The sequence shown here is derived from an EMBL/GenBank/DDBJ whole genome shotgun (WGS) entry which is preliminary data.</text>
</comment>
<accession>A0A915ZXZ6</accession>
<reference evidence="2" key="1">
    <citation type="submission" date="2020-05" db="EMBL/GenBank/DDBJ databases">
        <authorList>
            <person name="Rincon C."/>
            <person name="Sanders R I."/>
            <person name="Robbins C."/>
            <person name="Chaturvedi A."/>
        </authorList>
    </citation>
    <scope>NUCLEOTIDE SEQUENCE</scope>
    <source>
        <strain evidence="2">CHB12</strain>
    </source>
</reference>
<name>A0A915ZXZ6_9GLOM</name>
<gene>
    <name evidence="2" type="ORF">CHRIB12_LOCUS22356</name>
</gene>
<dbReference type="EMBL" id="CAGKOT010000076">
    <property type="protein sequence ID" value="CAB5392329.1"/>
    <property type="molecule type" value="Genomic_DNA"/>
</dbReference>
<dbReference type="VEuPathDB" id="FungiDB:RhiirFUN_008922"/>
<dbReference type="AlphaFoldDB" id="A0A915ZXZ6"/>
<sequence>MEQCWDPDPSKRPSAESLHRTLYDWAKKVVETPKLPYKVNTEFAFAEQWRVRTHPHPSTSTKDHPEAKYTSQVFDFHDLGIPDMEEVACDPPDSEHAQSELSQSPSAESVGSNTLVEDSIQKCKSPDKQLMNDTISQKILPNEKQMEFEF</sequence>
<evidence type="ECO:0000313" key="2">
    <source>
        <dbReference type="EMBL" id="CAB5392329.1"/>
    </source>
</evidence>
<proteinExistence type="predicted"/>
<feature type="compositionally biased region" description="Polar residues" evidence="1">
    <location>
        <begin position="99"/>
        <end position="116"/>
    </location>
</feature>
<evidence type="ECO:0000313" key="3">
    <source>
        <dbReference type="Proteomes" id="UP000684084"/>
    </source>
</evidence>